<dbReference type="Proteomes" id="UP000219335">
    <property type="component" value="Unassembled WGS sequence"/>
</dbReference>
<dbReference type="Proteomes" id="UP000244110">
    <property type="component" value="Unassembled WGS sequence"/>
</dbReference>
<evidence type="ECO:0000313" key="6">
    <source>
        <dbReference type="Proteomes" id="UP000244110"/>
    </source>
</evidence>
<sequence>MDENKPVIDFDDAAILEKFRSLLNKYQSQGKITPAISNVTLTASAQHADKTGSSMDASAIPLLSDVVVLHPSVIQPQPARLTPIQLILDAALRDANIEMDTLNKKALANALEVRLTNQIK</sequence>
<reference evidence="1 6" key="4">
    <citation type="submission" date="2018-04" db="EMBL/GenBank/DDBJ databases">
        <title>Active sludge and wastewater microbial communities from Klosterneuburg, Austria.</title>
        <authorList>
            <person name="Wagner M."/>
        </authorList>
    </citation>
    <scope>NUCLEOTIDE SEQUENCE [LARGE SCALE GENOMIC DNA]</scope>
    <source>
        <strain evidence="1 6">Nm4</strain>
    </source>
</reference>
<accession>A0A0S3AJT1</accession>
<dbReference type="AlphaFoldDB" id="A0A0S3AJT1"/>
<evidence type="ECO:0000313" key="1">
    <source>
        <dbReference type="EMBL" id="PTQ83569.1"/>
    </source>
</evidence>
<evidence type="ECO:0000313" key="5">
    <source>
        <dbReference type="Proteomes" id="UP000219335"/>
    </source>
</evidence>
<gene>
    <name evidence="1" type="ORF">C8R28_10234</name>
    <name evidence="2" type="ORF">SAMN05216406_12624</name>
    <name evidence="3" type="ORF">SAMN06297164_3128</name>
</gene>
<dbReference type="EMBL" id="OCMU01000002">
    <property type="protein sequence ID" value="SOD21048.1"/>
    <property type="molecule type" value="Genomic_DNA"/>
</dbReference>
<dbReference type="Proteomes" id="UP000182882">
    <property type="component" value="Unassembled WGS sequence"/>
</dbReference>
<dbReference type="KEGG" id="nur:ATY38_09580"/>
<organism evidence="1 6">
    <name type="scientific">Nitrosomonas ureae</name>
    <dbReference type="NCBI Taxonomy" id="44577"/>
    <lineage>
        <taxon>Bacteria</taxon>
        <taxon>Pseudomonadati</taxon>
        <taxon>Pseudomonadota</taxon>
        <taxon>Betaproteobacteria</taxon>
        <taxon>Nitrosomonadales</taxon>
        <taxon>Nitrosomonadaceae</taxon>
        <taxon>Nitrosomonas</taxon>
    </lineage>
</organism>
<reference evidence="4" key="2">
    <citation type="submission" date="2016-10" db="EMBL/GenBank/DDBJ databases">
        <authorList>
            <person name="Varghese N."/>
            <person name="Submissions S."/>
        </authorList>
    </citation>
    <scope>NUCLEOTIDE SEQUENCE [LARGE SCALE GENOMIC DNA]</scope>
    <source>
        <strain evidence="4">Nm10</strain>
    </source>
</reference>
<reference evidence="2" key="1">
    <citation type="submission" date="2016-10" db="EMBL/GenBank/DDBJ databases">
        <authorList>
            <person name="de Groot N.N."/>
        </authorList>
    </citation>
    <scope>NUCLEOTIDE SEQUENCE [LARGE SCALE GENOMIC DNA]</scope>
    <source>
        <strain evidence="2">Nm10</strain>
    </source>
</reference>
<reference evidence="3 5" key="3">
    <citation type="submission" date="2017-09" db="EMBL/GenBank/DDBJ databases">
        <authorList>
            <person name="Ehlers B."/>
            <person name="Leendertz F.H."/>
        </authorList>
    </citation>
    <scope>NUCLEOTIDE SEQUENCE [LARGE SCALE GENOMIC DNA]</scope>
    <source>
        <strain evidence="3 5">Nm42</strain>
    </source>
</reference>
<evidence type="ECO:0000313" key="3">
    <source>
        <dbReference type="EMBL" id="SOD21048.1"/>
    </source>
</evidence>
<protein>
    <submittedName>
        <fullName evidence="1">Uncharacterized protein</fullName>
    </submittedName>
</protein>
<dbReference type="RefSeq" id="WP_062559103.1">
    <property type="nucleotide sequence ID" value="NZ_CP013341.1"/>
</dbReference>
<evidence type="ECO:0000313" key="2">
    <source>
        <dbReference type="EMBL" id="SDU12696.1"/>
    </source>
</evidence>
<keyword evidence="4" id="KW-1185">Reference proteome</keyword>
<dbReference type="EMBL" id="FNLN01000026">
    <property type="protein sequence ID" value="SDU12696.1"/>
    <property type="molecule type" value="Genomic_DNA"/>
</dbReference>
<dbReference type="EMBL" id="QAOL01000023">
    <property type="protein sequence ID" value="PTQ83569.1"/>
    <property type="molecule type" value="Genomic_DNA"/>
</dbReference>
<evidence type="ECO:0000313" key="4">
    <source>
        <dbReference type="Proteomes" id="UP000182882"/>
    </source>
</evidence>
<proteinExistence type="predicted"/>
<name>A0A0S3AJT1_9PROT</name>